<dbReference type="AlphaFoldDB" id="A0A8S3SUP2"/>
<feature type="transmembrane region" description="Helical" evidence="1">
    <location>
        <begin position="254"/>
        <end position="275"/>
    </location>
</feature>
<keyword evidence="3" id="KW-1185">Reference proteome</keyword>
<dbReference type="Proteomes" id="UP000683360">
    <property type="component" value="Unassembled WGS sequence"/>
</dbReference>
<organism evidence="2 3">
    <name type="scientific">Mytilus edulis</name>
    <name type="common">Blue mussel</name>
    <dbReference type="NCBI Taxonomy" id="6550"/>
    <lineage>
        <taxon>Eukaryota</taxon>
        <taxon>Metazoa</taxon>
        <taxon>Spiralia</taxon>
        <taxon>Lophotrochozoa</taxon>
        <taxon>Mollusca</taxon>
        <taxon>Bivalvia</taxon>
        <taxon>Autobranchia</taxon>
        <taxon>Pteriomorphia</taxon>
        <taxon>Mytilida</taxon>
        <taxon>Mytiloidea</taxon>
        <taxon>Mytilidae</taxon>
        <taxon>Mytilinae</taxon>
        <taxon>Mytilus</taxon>
    </lineage>
</organism>
<sequence>MKVQFKNKIIKKVKVSNCKRTYNIADCCKDHPILIKSSWNLTTLPVSFGKEVVLWCSMGEKKENNISKQQADLRQWTGGQQYDLLCMDHKCLNPSKYEMLIRNNSQDFGLLIHNLSESDLDCQYTCSCGFSDFTKNLSVEPNHVMSLPANETSTTYGKNINNGKMEIEIMLEKVNPVPVCSALFKGLFINETTVAVMKWYTYYNDVKVIYNFPVDSVGCEGRLQILCTFVYRNVTIFDEYIDLCQEENTSMPTMTLLAIGFSGSVIILSICIWLTKRRKAQFCLRCWTNEKKTQVERTNDNHVQLLTPSEKYQQEKETSTMMEV</sequence>
<keyword evidence="1" id="KW-0812">Transmembrane</keyword>
<dbReference type="OrthoDB" id="6059078at2759"/>
<keyword evidence="1" id="KW-1133">Transmembrane helix</keyword>
<keyword evidence="1" id="KW-0472">Membrane</keyword>
<evidence type="ECO:0000313" key="2">
    <source>
        <dbReference type="EMBL" id="CAG2221749.1"/>
    </source>
</evidence>
<protein>
    <submittedName>
        <fullName evidence="2">Uncharacterized protein</fullName>
    </submittedName>
</protein>
<proteinExistence type="predicted"/>
<evidence type="ECO:0000256" key="1">
    <source>
        <dbReference type="SAM" id="Phobius"/>
    </source>
</evidence>
<dbReference type="EMBL" id="CAJPWZ010001693">
    <property type="protein sequence ID" value="CAG2221749.1"/>
    <property type="molecule type" value="Genomic_DNA"/>
</dbReference>
<comment type="caution">
    <text evidence="2">The sequence shown here is derived from an EMBL/GenBank/DDBJ whole genome shotgun (WGS) entry which is preliminary data.</text>
</comment>
<reference evidence="2" key="1">
    <citation type="submission" date="2021-03" db="EMBL/GenBank/DDBJ databases">
        <authorList>
            <person name="Bekaert M."/>
        </authorList>
    </citation>
    <scope>NUCLEOTIDE SEQUENCE</scope>
</reference>
<gene>
    <name evidence="2" type="ORF">MEDL_35151</name>
</gene>
<accession>A0A8S3SUP2</accession>
<evidence type="ECO:0000313" key="3">
    <source>
        <dbReference type="Proteomes" id="UP000683360"/>
    </source>
</evidence>
<name>A0A8S3SUP2_MYTED</name>